<name>A0A1H6VU39_9FIRM</name>
<feature type="domain" description="Pesticidal crystal protein Cry22Aa Ig-like" evidence="3">
    <location>
        <begin position="211"/>
        <end position="278"/>
    </location>
</feature>
<dbReference type="AlphaFoldDB" id="A0A1H6VU39"/>
<feature type="region of interest" description="Disordered" evidence="1">
    <location>
        <begin position="271"/>
        <end position="336"/>
    </location>
</feature>
<evidence type="ECO:0000313" key="4">
    <source>
        <dbReference type="EMBL" id="SEJ03692.1"/>
    </source>
</evidence>
<keyword evidence="5" id="KW-1185">Reference proteome</keyword>
<dbReference type="Pfam" id="PF16403">
    <property type="entry name" value="Bact_surface_Ig-like"/>
    <property type="match status" value="1"/>
</dbReference>
<evidence type="ECO:0000256" key="2">
    <source>
        <dbReference type="SAM" id="Phobius"/>
    </source>
</evidence>
<proteinExistence type="predicted"/>
<dbReference type="Gene3D" id="2.60.40.10">
    <property type="entry name" value="Immunoglobulins"/>
    <property type="match status" value="1"/>
</dbReference>
<evidence type="ECO:0000313" key="5">
    <source>
        <dbReference type="Proteomes" id="UP000183028"/>
    </source>
</evidence>
<protein>
    <recommendedName>
        <fullName evidence="3">Pesticidal crystal protein Cry22Aa Ig-like domain-containing protein</fullName>
    </recommendedName>
</protein>
<dbReference type="OrthoDB" id="2479526at2"/>
<evidence type="ECO:0000259" key="3">
    <source>
        <dbReference type="Pfam" id="PF16403"/>
    </source>
</evidence>
<gene>
    <name evidence="4" type="ORF">SAMN04487834_104715</name>
</gene>
<dbReference type="InterPro" id="IPR032179">
    <property type="entry name" value="Cry22Aa_Ig-like"/>
</dbReference>
<reference evidence="5" key="1">
    <citation type="submission" date="2016-10" db="EMBL/GenBank/DDBJ databases">
        <authorList>
            <person name="Varghese N."/>
        </authorList>
    </citation>
    <scope>NUCLEOTIDE SEQUENCE [LARGE SCALE GENOMIC DNA]</scope>
    <source>
        <strain evidence="5">DSM 20406</strain>
    </source>
</reference>
<dbReference type="RefSeq" id="WP_074732464.1">
    <property type="nucleotide sequence ID" value="NZ_FNYK01000047.1"/>
</dbReference>
<keyword evidence="2" id="KW-1133">Transmembrane helix</keyword>
<dbReference type="eggNOG" id="ENOG5032UDW">
    <property type="taxonomic scope" value="Bacteria"/>
</dbReference>
<keyword evidence="2" id="KW-0812">Transmembrane</keyword>
<organism evidence="4 5">
    <name type="scientific">Sharpea azabuensis</name>
    <dbReference type="NCBI Taxonomy" id="322505"/>
    <lineage>
        <taxon>Bacteria</taxon>
        <taxon>Bacillati</taxon>
        <taxon>Bacillota</taxon>
        <taxon>Erysipelotrichia</taxon>
        <taxon>Erysipelotrichales</taxon>
        <taxon>Coprobacillaceae</taxon>
        <taxon>Sharpea</taxon>
    </lineage>
</organism>
<dbReference type="Proteomes" id="UP000183028">
    <property type="component" value="Unassembled WGS sequence"/>
</dbReference>
<dbReference type="EMBL" id="FNYK01000047">
    <property type="protein sequence ID" value="SEJ03692.1"/>
    <property type="molecule type" value="Genomic_DNA"/>
</dbReference>
<dbReference type="InterPro" id="IPR013783">
    <property type="entry name" value="Ig-like_fold"/>
</dbReference>
<evidence type="ECO:0000256" key="1">
    <source>
        <dbReference type="SAM" id="MobiDB-lite"/>
    </source>
</evidence>
<feature type="transmembrane region" description="Helical" evidence="2">
    <location>
        <begin position="100"/>
        <end position="119"/>
    </location>
</feature>
<accession>A0A1H6VU39</accession>
<keyword evidence="2" id="KW-0472">Membrane</keyword>
<feature type="compositionally biased region" description="Polar residues" evidence="1">
    <location>
        <begin position="326"/>
        <end position="336"/>
    </location>
</feature>
<sequence>MSARLEKALHDYAWNAQQAAQLELADEQNLDITPMVNPRFDWEQLKEIRLCLKDGVDPEPLLDPDLPSESMKKLRRSLFEQNAIYDERHEAVERKRLKRIIITFVAAAFIVTTLTAAYWKRETIRMLFARMDLELVGKEATIGTSELSHIDYMKFIRHYDHQYRLTLPKNRISTVGSYQLEYGLSNEVKTTHRYIILSVRDDEAPALKLKEDSLNLTEGDSFNAMEHVRSADDNVDGNVMSRVKANGGIDTSRTGSYRIDYEVSDKAGNKSHEQLNVSVQPKPQPQPQPNPQVQAQQGSRKTVQEAPSRKAERSVQQGSAAKAGTPSVSSGSLRSTAQPRTFSFSASSDMNATYRNAIAYAQQEMNAGRARSYNVTPIQGPDEVYTGYRVTFS</sequence>